<gene>
    <name evidence="5" type="ORF">HYG85_21680</name>
</gene>
<dbReference type="InterPro" id="IPR000055">
    <property type="entry name" value="Restrct_endonuc_typeI_TRD"/>
</dbReference>
<feature type="domain" description="Type I restriction modification DNA specificity" evidence="4">
    <location>
        <begin position="15"/>
        <end position="193"/>
    </location>
</feature>
<dbReference type="PANTHER" id="PTHR30408">
    <property type="entry name" value="TYPE-1 RESTRICTION ENZYME ECOKI SPECIFICITY PROTEIN"/>
    <property type="match status" value="1"/>
</dbReference>
<proteinExistence type="inferred from homology"/>
<keyword evidence="2" id="KW-0680">Restriction system</keyword>
<dbReference type="InterPro" id="IPR044946">
    <property type="entry name" value="Restrct_endonuc_typeI_TRD_sf"/>
</dbReference>
<feature type="domain" description="Type I restriction modification DNA specificity" evidence="4">
    <location>
        <begin position="226"/>
        <end position="402"/>
    </location>
</feature>
<sequence length="421" mass="48035">MVKEGYKNTELGEIPVDWEVKQLKEICIGNCEYGINAAAKEFENGSIRYLRITDINNNYNLSNKEIKTVNANESDICKYILKEKDIVFARTGNTTGKSYLYNKKDGILVFAGFLIKFSIDSKMYNAKFLKYYVQSTNYWKWVKRMSLRSGQPGINSKEYSLLQVPVPPLPEQQKIAFILSTVDQHIEETEALIEKTKELKIGLMRKLLTKGIGHTEFKKTEVGEIPVEWEVKKLREVSEVVSGGTPSTNKQTFWLDGNIPWATPTDITSRSKYIRETNKNITYDGLKNSSANLLPVGSILMTSRATIGEKSINTVPIATNQGFKSFVCKQSLNNEFLYYLIDTLIPRLINLSSGSTFLEISKKEVENMKIQYPPLKEQIKIGGILLVIDDEIEEYNNKKEKLQYLKKGLMQQLLTGKKRVI</sequence>
<dbReference type="AlphaFoldDB" id="A0A8J8SEC3"/>
<keyword evidence="3" id="KW-0238">DNA-binding</keyword>
<dbReference type="InterPro" id="IPR052021">
    <property type="entry name" value="Type-I_RS_S_subunit"/>
</dbReference>
<dbReference type="GO" id="GO:0004519">
    <property type="term" value="F:endonuclease activity"/>
    <property type="evidence" value="ECO:0007669"/>
    <property type="project" value="UniProtKB-KW"/>
</dbReference>
<keyword evidence="5" id="KW-0255">Endonuclease</keyword>
<organism evidence="5 6">
    <name type="scientific">Vallitalea guaymasensis</name>
    <dbReference type="NCBI Taxonomy" id="1185412"/>
    <lineage>
        <taxon>Bacteria</taxon>
        <taxon>Bacillati</taxon>
        <taxon>Bacillota</taxon>
        <taxon>Clostridia</taxon>
        <taxon>Lachnospirales</taxon>
        <taxon>Vallitaleaceae</taxon>
        <taxon>Vallitalea</taxon>
    </lineage>
</organism>
<comment type="similarity">
    <text evidence="1">Belongs to the type-I restriction system S methylase family.</text>
</comment>
<evidence type="ECO:0000313" key="6">
    <source>
        <dbReference type="Proteomes" id="UP000677305"/>
    </source>
</evidence>
<accession>A0A8J8SEC3</accession>
<dbReference type="Proteomes" id="UP000677305">
    <property type="component" value="Chromosome"/>
</dbReference>
<evidence type="ECO:0000256" key="1">
    <source>
        <dbReference type="ARBA" id="ARBA00010923"/>
    </source>
</evidence>
<evidence type="ECO:0000256" key="2">
    <source>
        <dbReference type="ARBA" id="ARBA00022747"/>
    </source>
</evidence>
<dbReference type="RefSeq" id="WP_212691433.1">
    <property type="nucleotide sequence ID" value="NZ_CP058561.1"/>
</dbReference>
<evidence type="ECO:0000313" key="5">
    <source>
        <dbReference type="EMBL" id="QUH31391.1"/>
    </source>
</evidence>
<name>A0A8J8SEC3_9FIRM</name>
<keyword evidence="6" id="KW-1185">Reference proteome</keyword>
<keyword evidence="5" id="KW-0378">Hydrolase</keyword>
<keyword evidence="5" id="KW-0540">Nuclease</keyword>
<dbReference type="Gene3D" id="3.90.220.20">
    <property type="entry name" value="DNA methylase specificity domains"/>
    <property type="match status" value="2"/>
</dbReference>
<dbReference type="REBASE" id="485543">
    <property type="entry name" value="S.Vgu1766ORF21675P"/>
</dbReference>
<dbReference type="GO" id="GO:0009307">
    <property type="term" value="P:DNA restriction-modification system"/>
    <property type="evidence" value="ECO:0007669"/>
    <property type="project" value="UniProtKB-KW"/>
</dbReference>
<protein>
    <submittedName>
        <fullName evidence="5">Restriction endonuclease subunit S</fullName>
    </submittedName>
</protein>
<dbReference type="Gene3D" id="1.10.287.1120">
    <property type="entry name" value="Bipartite methylase S protein"/>
    <property type="match status" value="1"/>
</dbReference>
<dbReference type="CDD" id="cd17521">
    <property type="entry name" value="RMtype1_S_Sau13435ORF2165P_TRD2-CR2_like"/>
    <property type="match status" value="1"/>
</dbReference>
<evidence type="ECO:0000259" key="4">
    <source>
        <dbReference type="Pfam" id="PF01420"/>
    </source>
</evidence>
<dbReference type="EMBL" id="CP058561">
    <property type="protein sequence ID" value="QUH31391.1"/>
    <property type="molecule type" value="Genomic_DNA"/>
</dbReference>
<dbReference type="GO" id="GO:0003677">
    <property type="term" value="F:DNA binding"/>
    <property type="evidence" value="ECO:0007669"/>
    <property type="project" value="UniProtKB-KW"/>
</dbReference>
<dbReference type="KEGG" id="vgu:HYG85_21680"/>
<dbReference type="CDD" id="cd17273">
    <property type="entry name" value="RMtype1_S_EcoJA69PI-TRD1-CR1_like"/>
    <property type="match status" value="1"/>
</dbReference>
<dbReference type="PANTHER" id="PTHR30408:SF12">
    <property type="entry name" value="TYPE I RESTRICTION ENZYME MJAVIII SPECIFICITY SUBUNIT"/>
    <property type="match status" value="1"/>
</dbReference>
<reference evidence="5 6" key="1">
    <citation type="submission" date="2020-07" db="EMBL/GenBank/DDBJ databases">
        <title>Vallitalea guaymasensis genome.</title>
        <authorList>
            <person name="Postec A."/>
        </authorList>
    </citation>
    <scope>NUCLEOTIDE SEQUENCE [LARGE SCALE GENOMIC DNA]</scope>
    <source>
        <strain evidence="5 6">Ra1766G1</strain>
    </source>
</reference>
<evidence type="ECO:0000256" key="3">
    <source>
        <dbReference type="ARBA" id="ARBA00023125"/>
    </source>
</evidence>
<dbReference type="SUPFAM" id="SSF116734">
    <property type="entry name" value="DNA methylase specificity domain"/>
    <property type="match status" value="2"/>
</dbReference>
<dbReference type="Pfam" id="PF01420">
    <property type="entry name" value="Methylase_S"/>
    <property type="match status" value="2"/>
</dbReference>